<proteinExistence type="predicted"/>
<dbReference type="AlphaFoldDB" id="A0A4Q9GSG0"/>
<protein>
    <submittedName>
        <fullName evidence="1">Uncharacterized protein</fullName>
    </submittedName>
</protein>
<sequence>MVENFTPGNPSPLASAISALQSAGFSVNVCATPGRLTVDRQELTPDEIFALASAKAGWSGPGESGQAAP</sequence>
<evidence type="ECO:0000313" key="1">
    <source>
        <dbReference type="EMBL" id="TBN54737.1"/>
    </source>
</evidence>
<keyword evidence="2" id="KW-1185">Reference proteome</keyword>
<name>A0A4Q9GSG0_9HYPH</name>
<evidence type="ECO:0000313" key="2">
    <source>
        <dbReference type="Proteomes" id="UP000291613"/>
    </source>
</evidence>
<dbReference type="RefSeq" id="WP_131000990.1">
    <property type="nucleotide sequence ID" value="NZ_JBHSZR010000002.1"/>
</dbReference>
<dbReference type="Proteomes" id="UP000291613">
    <property type="component" value="Unassembled WGS sequence"/>
</dbReference>
<accession>A0A4Q9GSG0</accession>
<organism evidence="1 2">
    <name type="scientific">Hansschlegelia quercus</name>
    <dbReference type="NCBI Taxonomy" id="2528245"/>
    <lineage>
        <taxon>Bacteria</taxon>
        <taxon>Pseudomonadati</taxon>
        <taxon>Pseudomonadota</taxon>
        <taxon>Alphaproteobacteria</taxon>
        <taxon>Hyphomicrobiales</taxon>
        <taxon>Methylopilaceae</taxon>
        <taxon>Hansschlegelia</taxon>
    </lineage>
</organism>
<gene>
    <name evidence="1" type="ORF">EYR15_00785</name>
</gene>
<comment type="caution">
    <text evidence="1">The sequence shown here is derived from an EMBL/GenBank/DDBJ whole genome shotgun (WGS) entry which is preliminary data.</text>
</comment>
<dbReference type="EMBL" id="SIUB01000001">
    <property type="protein sequence ID" value="TBN54737.1"/>
    <property type="molecule type" value="Genomic_DNA"/>
</dbReference>
<reference evidence="1 2" key="1">
    <citation type="submission" date="2019-02" db="EMBL/GenBank/DDBJ databases">
        <title>Hansschlegelia quercus sp. nov., a novel methylotrophic bacterium from buds of oak (Quercus robur L.).</title>
        <authorList>
            <person name="Agafonova N.V."/>
            <person name="Kaparullina E.N."/>
            <person name="Grouzdev D.S."/>
            <person name="Doronina N.V."/>
        </authorList>
    </citation>
    <scope>NUCLEOTIDE SEQUENCE [LARGE SCALE GENOMIC DNA]</scope>
    <source>
        <strain evidence="1 2">Dub</strain>
    </source>
</reference>